<feature type="domain" description="ATP synthase F1 complex delta/epsilon subunit N-terminal" evidence="6">
    <location>
        <begin position="1"/>
        <end position="92"/>
    </location>
</feature>
<evidence type="ECO:0000256" key="1">
    <source>
        <dbReference type="ARBA" id="ARBA00004370"/>
    </source>
</evidence>
<dbReference type="InterPro" id="IPR036771">
    <property type="entry name" value="ATPsynth_dsu/esu_N"/>
</dbReference>
<evidence type="ECO:0000256" key="4">
    <source>
        <dbReference type="ARBA" id="ARBA00023065"/>
    </source>
</evidence>
<protein>
    <recommendedName>
        <fullName evidence="6">ATP synthase F1 complex delta/epsilon subunit N-terminal domain-containing protein</fullName>
    </recommendedName>
</protein>
<organism evidence="7">
    <name type="scientific">marine metagenome</name>
    <dbReference type="NCBI Taxonomy" id="408172"/>
    <lineage>
        <taxon>unclassified sequences</taxon>
        <taxon>metagenomes</taxon>
        <taxon>ecological metagenomes</taxon>
    </lineage>
</organism>
<dbReference type="EMBL" id="UINC01000430">
    <property type="protein sequence ID" value="SUZ55147.1"/>
    <property type="molecule type" value="Genomic_DNA"/>
</dbReference>
<dbReference type="Pfam" id="PF02823">
    <property type="entry name" value="ATP-synt_DE_N"/>
    <property type="match status" value="1"/>
</dbReference>
<dbReference type="Gene3D" id="2.60.15.10">
    <property type="entry name" value="F0F1 ATP synthase delta/epsilon subunit, N-terminal"/>
    <property type="match status" value="1"/>
</dbReference>
<gene>
    <name evidence="7" type="ORF">METZ01_LOCUS8001</name>
</gene>
<keyword evidence="3" id="KW-0813">Transport</keyword>
<dbReference type="AlphaFoldDB" id="A0A381NKV0"/>
<comment type="subcellular location">
    <subcellularLocation>
        <location evidence="1">Membrane</location>
    </subcellularLocation>
</comment>
<evidence type="ECO:0000259" key="6">
    <source>
        <dbReference type="Pfam" id="PF02823"/>
    </source>
</evidence>
<dbReference type="GO" id="GO:0045259">
    <property type="term" value="C:proton-transporting ATP synthase complex"/>
    <property type="evidence" value="ECO:0007669"/>
    <property type="project" value="InterPro"/>
</dbReference>
<evidence type="ECO:0000256" key="3">
    <source>
        <dbReference type="ARBA" id="ARBA00022448"/>
    </source>
</evidence>
<evidence type="ECO:0000256" key="5">
    <source>
        <dbReference type="ARBA" id="ARBA00023136"/>
    </source>
</evidence>
<accession>A0A381NKV0</accession>
<proteinExistence type="inferred from homology"/>
<keyword evidence="4" id="KW-0406">Ion transport</keyword>
<dbReference type="InterPro" id="IPR001469">
    <property type="entry name" value="ATP_synth_F1_dsu/esu"/>
</dbReference>
<dbReference type="CDD" id="cd12152">
    <property type="entry name" value="F1-ATPase_delta"/>
    <property type="match status" value="1"/>
</dbReference>
<reference evidence="7" key="1">
    <citation type="submission" date="2018-05" db="EMBL/GenBank/DDBJ databases">
        <authorList>
            <person name="Lanie J.A."/>
            <person name="Ng W.-L."/>
            <person name="Kazmierczak K.M."/>
            <person name="Andrzejewski T.M."/>
            <person name="Davidsen T.M."/>
            <person name="Wayne K.J."/>
            <person name="Tettelin H."/>
            <person name="Glass J.I."/>
            <person name="Rusch D."/>
            <person name="Podicherti R."/>
            <person name="Tsui H.-C.T."/>
            <person name="Winkler M.E."/>
        </authorList>
    </citation>
    <scope>NUCLEOTIDE SEQUENCE</scope>
</reference>
<evidence type="ECO:0000256" key="2">
    <source>
        <dbReference type="ARBA" id="ARBA00005712"/>
    </source>
</evidence>
<name>A0A381NKV0_9ZZZZ</name>
<dbReference type="SUPFAM" id="SSF51344">
    <property type="entry name" value="Epsilon subunit of F1F0-ATP synthase N-terminal domain"/>
    <property type="match status" value="1"/>
</dbReference>
<keyword evidence="5" id="KW-0472">Membrane</keyword>
<sequence length="92" mass="10059">MYLEIVSPEKTLFNGDVESVLVPGSDGSFQMLNNHAPIVSTLTKGTIKILGEIKIPENLSDIFSNISSKETHLNITSGVVEMKENKIIILTD</sequence>
<evidence type="ECO:0000313" key="7">
    <source>
        <dbReference type="EMBL" id="SUZ55147.1"/>
    </source>
</evidence>
<dbReference type="InterPro" id="IPR020546">
    <property type="entry name" value="ATP_synth_F1_dsu/esu_N"/>
</dbReference>
<dbReference type="GO" id="GO:0046933">
    <property type="term" value="F:proton-transporting ATP synthase activity, rotational mechanism"/>
    <property type="evidence" value="ECO:0007669"/>
    <property type="project" value="InterPro"/>
</dbReference>
<comment type="similarity">
    <text evidence="2">Belongs to the ATPase epsilon chain family.</text>
</comment>